<dbReference type="PROSITE" id="PS00444">
    <property type="entry name" value="POLYPRENYL_SYNTHASE_2"/>
    <property type="match status" value="1"/>
</dbReference>
<evidence type="ECO:0000256" key="2">
    <source>
        <dbReference type="ARBA" id="ARBA00006706"/>
    </source>
</evidence>
<dbReference type="GO" id="GO:0046872">
    <property type="term" value="F:metal ion binding"/>
    <property type="evidence" value="ECO:0007669"/>
    <property type="project" value="UniProtKB-KW"/>
</dbReference>
<dbReference type="CDD" id="cd00685">
    <property type="entry name" value="Trans_IPPS_HT"/>
    <property type="match status" value="1"/>
</dbReference>
<sequence>MIGSMPLNAPELEGRISAALQAVESRLMTVVSSADETINPPTSHLAAAGGKRLRPVLTLLTAQLGDPALATGEQVRDAGVAVELTHIATLYHDDVMDDAPLRRGAPSAQTVWGNSAAILTGDVLVARASQLVAALGPQAVLAHAKTFERLCMGQLHETLPVPVGVDRVEHYIQVLADKTGSLIAVSARYGAMLTGAGARAEAVVEAFGEKIGVAFQLADDVIDLTSDSATTGKTPGTDLREGVDTMPVLLLRRALAAGELDAEGQSILSTLSSTNLSSDEALAEVVARLREHPVLERTRRMAMRWAEEAVTVLAGLEEAAVAGAVERLDAQGVTDATEREAALADTRERAALVRAAMEQFAHLLVDRAA</sequence>
<dbReference type="RefSeq" id="WP_166856314.1">
    <property type="nucleotide sequence ID" value="NZ_CP063989.1"/>
</dbReference>
<accession>A0A7T0LL56</accession>
<evidence type="ECO:0000313" key="7">
    <source>
        <dbReference type="EMBL" id="QPL05782.1"/>
    </source>
</evidence>
<keyword evidence="5" id="KW-0460">Magnesium</keyword>
<proteinExistence type="inferred from homology"/>
<dbReference type="PANTHER" id="PTHR12001">
    <property type="entry name" value="GERANYLGERANYL PYROPHOSPHATE SYNTHASE"/>
    <property type="match status" value="1"/>
</dbReference>
<dbReference type="SFLD" id="SFLDS00005">
    <property type="entry name" value="Isoprenoid_Synthase_Type_I"/>
    <property type="match status" value="1"/>
</dbReference>
<dbReference type="InterPro" id="IPR000092">
    <property type="entry name" value="Polyprenyl_synt"/>
</dbReference>
<evidence type="ECO:0000256" key="5">
    <source>
        <dbReference type="ARBA" id="ARBA00022842"/>
    </source>
</evidence>
<evidence type="ECO:0000313" key="8">
    <source>
        <dbReference type="Proteomes" id="UP000594637"/>
    </source>
</evidence>
<keyword evidence="4" id="KW-0479">Metal-binding</keyword>
<dbReference type="GO" id="GO:0004659">
    <property type="term" value="F:prenyltransferase activity"/>
    <property type="evidence" value="ECO:0007669"/>
    <property type="project" value="InterPro"/>
</dbReference>
<reference evidence="7 8" key="1">
    <citation type="submission" date="2020-11" db="EMBL/GenBank/DDBJ databases">
        <title>Actinomyces sp. ZJ750.</title>
        <authorList>
            <person name="Zhou J."/>
        </authorList>
    </citation>
    <scope>NUCLEOTIDE SEQUENCE [LARGE SCALE GENOMIC DNA]</scope>
    <source>
        <strain evidence="7 8">ZJ750</strain>
    </source>
</reference>
<comment type="similarity">
    <text evidence="2 6">Belongs to the FPP/GGPP synthase family.</text>
</comment>
<organism evidence="7 8">
    <name type="scientific">Actinomyces respiraculi</name>
    <dbReference type="NCBI Taxonomy" id="2744574"/>
    <lineage>
        <taxon>Bacteria</taxon>
        <taxon>Bacillati</taxon>
        <taxon>Actinomycetota</taxon>
        <taxon>Actinomycetes</taxon>
        <taxon>Actinomycetales</taxon>
        <taxon>Actinomycetaceae</taxon>
        <taxon>Actinomyces</taxon>
    </lineage>
</organism>
<comment type="cofactor">
    <cofactor evidence="1">
        <name>Mg(2+)</name>
        <dbReference type="ChEBI" id="CHEBI:18420"/>
    </cofactor>
</comment>
<dbReference type="GO" id="GO:0008299">
    <property type="term" value="P:isoprenoid biosynthetic process"/>
    <property type="evidence" value="ECO:0007669"/>
    <property type="project" value="InterPro"/>
</dbReference>
<dbReference type="KEGG" id="arep:ID810_02015"/>
<dbReference type="SFLD" id="SFLDG01017">
    <property type="entry name" value="Polyprenyl_Transferase_Like"/>
    <property type="match status" value="1"/>
</dbReference>
<dbReference type="PANTHER" id="PTHR12001:SF69">
    <property type="entry name" value="ALL TRANS-POLYPRENYL-DIPHOSPHATE SYNTHASE PDSS1"/>
    <property type="match status" value="1"/>
</dbReference>
<evidence type="ECO:0000256" key="6">
    <source>
        <dbReference type="RuleBase" id="RU004466"/>
    </source>
</evidence>
<name>A0A7T0LL56_9ACTO</name>
<dbReference type="InterPro" id="IPR033749">
    <property type="entry name" value="Polyprenyl_synt_CS"/>
</dbReference>
<dbReference type="Proteomes" id="UP000594637">
    <property type="component" value="Chromosome"/>
</dbReference>
<dbReference type="AlphaFoldDB" id="A0A7T0LL56"/>
<protein>
    <submittedName>
        <fullName evidence="7">Polyprenyl synthetase family protein</fullName>
    </submittedName>
</protein>
<dbReference type="Gene3D" id="1.10.600.10">
    <property type="entry name" value="Farnesyl Diphosphate Synthase"/>
    <property type="match status" value="1"/>
</dbReference>
<gene>
    <name evidence="7" type="ORF">ID810_02015</name>
</gene>
<dbReference type="InterPro" id="IPR008949">
    <property type="entry name" value="Isoprenoid_synthase_dom_sf"/>
</dbReference>
<keyword evidence="8" id="KW-1185">Reference proteome</keyword>
<dbReference type="Pfam" id="PF00348">
    <property type="entry name" value="polyprenyl_synt"/>
    <property type="match status" value="1"/>
</dbReference>
<evidence type="ECO:0000256" key="1">
    <source>
        <dbReference type="ARBA" id="ARBA00001946"/>
    </source>
</evidence>
<keyword evidence="3 6" id="KW-0808">Transferase</keyword>
<dbReference type="SUPFAM" id="SSF48576">
    <property type="entry name" value="Terpenoid synthases"/>
    <property type="match status" value="1"/>
</dbReference>
<dbReference type="EMBL" id="CP063989">
    <property type="protein sequence ID" value="QPL05782.1"/>
    <property type="molecule type" value="Genomic_DNA"/>
</dbReference>
<evidence type="ECO:0000256" key="4">
    <source>
        <dbReference type="ARBA" id="ARBA00022723"/>
    </source>
</evidence>
<evidence type="ECO:0000256" key="3">
    <source>
        <dbReference type="ARBA" id="ARBA00022679"/>
    </source>
</evidence>